<dbReference type="GeneID" id="68351245"/>
<comment type="caution">
    <text evidence="1">The sequence shown here is derived from an EMBL/GenBank/DDBJ whole genome shotgun (WGS) entry which is preliminary data.</text>
</comment>
<organism evidence="1 2">
    <name type="scientific">Hirsutella rhossiliensis</name>
    <dbReference type="NCBI Taxonomy" id="111463"/>
    <lineage>
        <taxon>Eukaryota</taxon>
        <taxon>Fungi</taxon>
        <taxon>Dikarya</taxon>
        <taxon>Ascomycota</taxon>
        <taxon>Pezizomycotina</taxon>
        <taxon>Sordariomycetes</taxon>
        <taxon>Hypocreomycetidae</taxon>
        <taxon>Hypocreales</taxon>
        <taxon>Ophiocordycipitaceae</taxon>
        <taxon>Hirsutella</taxon>
    </lineage>
</organism>
<dbReference type="RefSeq" id="XP_044724220.1">
    <property type="nucleotide sequence ID" value="XM_044860587.1"/>
</dbReference>
<evidence type="ECO:0000313" key="2">
    <source>
        <dbReference type="Proteomes" id="UP000824596"/>
    </source>
</evidence>
<gene>
    <name evidence="1" type="ORF">HRG_02116</name>
</gene>
<sequence>MEPTAEHLYALSDSGQESAISKEAPGGCTDFALHANTMFVTYTGSRIHDKEEFHQLLRESLTPGLPRISGTNGKVGTVKIFGSRQLHDDGTRQYHVLLMFHPRVHWNSARDKLSVWMDVDGNREVDTTDVEIRKKPFGETAAQFLQSVQDYIARGGDVFGERMSVQSSPDGAGSFCEMEALPPLDSKERKTVLFIYFLFFVKREQSRTM</sequence>
<keyword evidence="2" id="KW-1185">Reference proteome</keyword>
<dbReference type="EMBL" id="JAIZPD010000002">
    <property type="protein sequence ID" value="KAH0966707.1"/>
    <property type="molecule type" value="Genomic_DNA"/>
</dbReference>
<dbReference type="SUPFAM" id="SSF55464">
    <property type="entry name" value="Origin of replication-binding domain, RBD-like"/>
    <property type="match status" value="1"/>
</dbReference>
<reference evidence="1" key="1">
    <citation type="submission" date="2021-09" db="EMBL/GenBank/DDBJ databases">
        <title>A high-quality genome of the endoparasitic fungus Hirsutella rhossiliensis with a comparison of Hirsutella genomes reveals transposable elements contributing to genome size variation.</title>
        <authorList>
            <person name="Lin R."/>
            <person name="Jiao Y."/>
            <person name="Sun X."/>
            <person name="Ling J."/>
            <person name="Xie B."/>
            <person name="Cheng X."/>
        </authorList>
    </citation>
    <scope>NUCLEOTIDE SEQUENCE</scope>
    <source>
        <strain evidence="1">HR02</strain>
    </source>
</reference>
<dbReference type="Proteomes" id="UP000824596">
    <property type="component" value="Unassembled WGS sequence"/>
</dbReference>
<proteinExistence type="predicted"/>
<dbReference type="AlphaFoldDB" id="A0A9P8N4B9"/>
<name>A0A9P8N4B9_9HYPO</name>
<evidence type="ECO:0000313" key="1">
    <source>
        <dbReference type="EMBL" id="KAH0966707.1"/>
    </source>
</evidence>
<protein>
    <submittedName>
        <fullName evidence="1">Uncharacterized protein</fullName>
    </submittedName>
</protein>
<dbReference type="OrthoDB" id="5147171at2759"/>
<accession>A0A9P8N4B9</accession>
<dbReference type="Gene3D" id="3.40.1310.20">
    <property type="match status" value="1"/>
</dbReference>